<dbReference type="SUPFAM" id="SSF57756">
    <property type="entry name" value="Retrovirus zinc finger-like domains"/>
    <property type="match status" value="1"/>
</dbReference>
<dbReference type="CDD" id="cd00303">
    <property type="entry name" value="retropepsin_like"/>
    <property type="match status" value="1"/>
</dbReference>
<keyword evidence="2" id="KW-0548">Nucleotidyltransferase</keyword>
<gene>
    <name evidence="8" type="ORF">APLA_LOCUS13530</name>
</gene>
<dbReference type="InterPro" id="IPR050951">
    <property type="entry name" value="Retrovirus_Pol_polyprotein"/>
</dbReference>
<evidence type="ECO:0000256" key="3">
    <source>
        <dbReference type="ARBA" id="ARBA00022722"/>
    </source>
</evidence>
<name>A0A8S1B3G5_ARCPL</name>
<evidence type="ECO:0000256" key="6">
    <source>
        <dbReference type="SAM" id="MobiDB-lite"/>
    </source>
</evidence>
<evidence type="ECO:0000313" key="8">
    <source>
        <dbReference type="EMBL" id="CAB3252430.1"/>
    </source>
</evidence>
<proteinExistence type="predicted"/>
<keyword evidence="5" id="KW-0862">Zinc</keyword>
<evidence type="ECO:0000256" key="1">
    <source>
        <dbReference type="ARBA" id="ARBA00022679"/>
    </source>
</evidence>
<feature type="compositionally biased region" description="Gly residues" evidence="6">
    <location>
        <begin position="16"/>
        <end position="25"/>
    </location>
</feature>
<reference evidence="8 9" key="1">
    <citation type="submission" date="2020-04" db="EMBL/GenBank/DDBJ databases">
        <authorList>
            <person name="Wallbank WR R."/>
            <person name="Pardo Diaz C."/>
            <person name="Kozak K."/>
            <person name="Martin S."/>
            <person name="Jiggins C."/>
            <person name="Moest M."/>
            <person name="Warren A I."/>
            <person name="Byers J.R.P. K."/>
            <person name="Montejo-Kovacevich G."/>
            <person name="Yen C E."/>
        </authorList>
    </citation>
    <scope>NUCLEOTIDE SEQUENCE [LARGE SCALE GENOMIC DNA]</scope>
</reference>
<comment type="caution">
    <text evidence="8">The sequence shown here is derived from an EMBL/GenBank/DDBJ whole genome shotgun (WGS) entry which is preliminary data.</text>
</comment>
<dbReference type="Proteomes" id="UP000494106">
    <property type="component" value="Unassembled WGS sequence"/>
</dbReference>
<keyword evidence="4" id="KW-0255">Endonuclease</keyword>
<evidence type="ECO:0000256" key="4">
    <source>
        <dbReference type="ARBA" id="ARBA00022759"/>
    </source>
</evidence>
<evidence type="ECO:0000256" key="5">
    <source>
        <dbReference type="PROSITE-ProRule" id="PRU00047"/>
    </source>
</evidence>
<dbReference type="SUPFAM" id="SSF50630">
    <property type="entry name" value="Acid proteases"/>
    <property type="match status" value="1"/>
</dbReference>
<feature type="region of interest" description="Disordered" evidence="6">
    <location>
        <begin position="1"/>
        <end position="40"/>
    </location>
</feature>
<accession>A0A8S1B3G5</accession>
<dbReference type="SMART" id="SM00343">
    <property type="entry name" value="ZnF_C2HC"/>
    <property type="match status" value="2"/>
</dbReference>
<feature type="compositionally biased region" description="Low complexity" evidence="6">
    <location>
        <begin position="26"/>
        <end position="40"/>
    </location>
</feature>
<dbReference type="InterPro" id="IPR043502">
    <property type="entry name" value="DNA/RNA_pol_sf"/>
</dbReference>
<dbReference type="AlphaFoldDB" id="A0A8S1B3G5"/>
<dbReference type="InterPro" id="IPR036875">
    <property type="entry name" value="Znf_CCHC_sf"/>
</dbReference>
<dbReference type="PANTHER" id="PTHR37984:SF5">
    <property type="entry name" value="PROTEIN NYNRIN-LIKE"/>
    <property type="match status" value="1"/>
</dbReference>
<dbReference type="Gene3D" id="3.10.10.10">
    <property type="entry name" value="HIV Type 1 Reverse Transcriptase, subunit A, domain 1"/>
    <property type="match status" value="1"/>
</dbReference>
<dbReference type="EMBL" id="CADEBC010000555">
    <property type="protein sequence ID" value="CAB3252430.1"/>
    <property type="molecule type" value="Genomic_DNA"/>
</dbReference>
<keyword evidence="9" id="KW-1185">Reference proteome</keyword>
<protein>
    <recommendedName>
        <fullName evidence="7">CCHC-type domain-containing protein</fullName>
    </recommendedName>
</protein>
<dbReference type="Gene3D" id="4.10.60.10">
    <property type="entry name" value="Zinc finger, CCHC-type"/>
    <property type="match status" value="1"/>
</dbReference>
<dbReference type="GO" id="GO:0008270">
    <property type="term" value="F:zinc ion binding"/>
    <property type="evidence" value="ECO:0007669"/>
    <property type="project" value="UniProtKB-KW"/>
</dbReference>
<dbReference type="PANTHER" id="PTHR37984">
    <property type="entry name" value="PROTEIN CBG26694"/>
    <property type="match status" value="1"/>
</dbReference>
<keyword evidence="5" id="KW-0863">Zinc-finger</keyword>
<organism evidence="8 9">
    <name type="scientific">Arctia plantaginis</name>
    <name type="common">Wood tiger moth</name>
    <name type="synonym">Phalaena plantaginis</name>
    <dbReference type="NCBI Taxonomy" id="874455"/>
    <lineage>
        <taxon>Eukaryota</taxon>
        <taxon>Metazoa</taxon>
        <taxon>Ecdysozoa</taxon>
        <taxon>Arthropoda</taxon>
        <taxon>Hexapoda</taxon>
        <taxon>Insecta</taxon>
        <taxon>Pterygota</taxon>
        <taxon>Neoptera</taxon>
        <taxon>Endopterygota</taxon>
        <taxon>Lepidoptera</taxon>
        <taxon>Glossata</taxon>
        <taxon>Ditrysia</taxon>
        <taxon>Noctuoidea</taxon>
        <taxon>Erebidae</taxon>
        <taxon>Arctiinae</taxon>
        <taxon>Arctia</taxon>
    </lineage>
</organism>
<dbReference type="OrthoDB" id="3863715at2759"/>
<dbReference type="Gene3D" id="2.40.70.10">
    <property type="entry name" value="Acid Proteases"/>
    <property type="match status" value="1"/>
</dbReference>
<keyword evidence="4" id="KW-0378">Hydrolase</keyword>
<sequence>MMKSKMKRCNDIKHGGTSGAGGGVTRGRASQQNSYKKSNEKSSSVFSRACYKCGEKGHLANQCEKGVKCFRCNSFGHLSKDCGVHIGTNITKSKSIGHSMCVSAEEGVRVASNSSQTVGGIDDEHFSQERMNDGRFTRDVDRCRNCQSNFDVLNVNKLNFSNKAVKTIKICDVTIDSLMDTGCDYNLVTADLFFNLSYVSFVKDIVVLSGLGSAKVCTLGKFTTNLYIDNNSFKTCFYIVPSGVIPYQVILGQSFLENTIVLLDKGAVRLMPQDDYNLCLLSLPTACEEPMSEIPAVQELINSYKPLKVKEAPLKLKIIMKDDVPVVQRPRRLAIKEEEVVKNQIEEWLQKGIIRPSFSEYASPLVLVRKKDGSFKVCVD</sequence>
<dbReference type="GO" id="GO:0016779">
    <property type="term" value="F:nucleotidyltransferase activity"/>
    <property type="evidence" value="ECO:0007669"/>
    <property type="project" value="UniProtKB-KW"/>
</dbReference>
<evidence type="ECO:0000256" key="2">
    <source>
        <dbReference type="ARBA" id="ARBA00022695"/>
    </source>
</evidence>
<dbReference type="Pfam" id="PF00098">
    <property type="entry name" value="zf-CCHC"/>
    <property type="match status" value="2"/>
</dbReference>
<feature type="domain" description="CCHC-type" evidence="7">
    <location>
        <begin position="68"/>
        <end position="82"/>
    </location>
</feature>
<dbReference type="PROSITE" id="PS50158">
    <property type="entry name" value="ZF_CCHC"/>
    <property type="match status" value="2"/>
</dbReference>
<dbReference type="GO" id="GO:0004519">
    <property type="term" value="F:endonuclease activity"/>
    <property type="evidence" value="ECO:0007669"/>
    <property type="project" value="UniProtKB-KW"/>
</dbReference>
<evidence type="ECO:0000313" key="9">
    <source>
        <dbReference type="Proteomes" id="UP000494106"/>
    </source>
</evidence>
<dbReference type="GO" id="GO:0071897">
    <property type="term" value="P:DNA biosynthetic process"/>
    <property type="evidence" value="ECO:0007669"/>
    <property type="project" value="UniProtKB-ARBA"/>
</dbReference>
<keyword evidence="3" id="KW-0540">Nuclease</keyword>
<dbReference type="SUPFAM" id="SSF56672">
    <property type="entry name" value="DNA/RNA polymerases"/>
    <property type="match status" value="1"/>
</dbReference>
<dbReference type="InterPro" id="IPR001878">
    <property type="entry name" value="Znf_CCHC"/>
</dbReference>
<dbReference type="InterPro" id="IPR021109">
    <property type="entry name" value="Peptidase_aspartic_dom_sf"/>
</dbReference>
<feature type="domain" description="CCHC-type" evidence="7">
    <location>
        <begin position="50"/>
        <end position="65"/>
    </location>
</feature>
<keyword evidence="1" id="KW-0808">Transferase</keyword>
<evidence type="ECO:0000259" key="7">
    <source>
        <dbReference type="PROSITE" id="PS50158"/>
    </source>
</evidence>
<dbReference type="GO" id="GO:0003676">
    <property type="term" value="F:nucleic acid binding"/>
    <property type="evidence" value="ECO:0007669"/>
    <property type="project" value="InterPro"/>
</dbReference>
<keyword evidence="5" id="KW-0479">Metal-binding</keyword>